<gene>
    <name evidence="2" type="ORF">ENV54_01335</name>
</gene>
<organism evidence="2">
    <name type="scientific">Desulfomonile tiedjei</name>
    <dbReference type="NCBI Taxonomy" id="2358"/>
    <lineage>
        <taxon>Bacteria</taxon>
        <taxon>Pseudomonadati</taxon>
        <taxon>Thermodesulfobacteriota</taxon>
        <taxon>Desulfomonilia</taxon>
        <taxon>Desulfomonilales</taxon>
        <taxon>Desulfomonilaceae</taxon>
        <taxon>Desulfomonile</taxon>
    </lineage>
</organism>
<evidence type="ECO:0000256" key="1">
    <source>
        <dbReference type="SAM" id="SignalP"/>
    </source>
</evidence>
<reference evidence="2" key="1">
    <citation type="journal article" date="2020" name="mSystems">
        <title>Genome- and Community-Level Interaction Insights into Carbon Utilization and Element Cycling Functions of Hydrothermarchaeota in Hydrothermal Sediment.</title>
        <authorList>
            <person name="Zhou Z."/>
            <person name="Liu Y."/>
            <person name="Xu W."/>
            <person name="Pan J."/>
            <person name="Luo Z.H."/>
            <person name="Li M."/>
        </authorList>
    </citation>
    <scope>NUCLEOTIDE SEQUENCE [LARGE SCALE GENOMIC DNA]</scope>
    <source>
        <strain evidence="2">SpSt-769</strain>
    </source>
</reference>
<feature type="signal peptide" evidence="1">
    <location>
        <begin position="1"/>
        <end position="23"/>
    </location>
</feature>
<evidence type="ECO:0000313" key="2">
    <source>
        <dbReference type="EMBL" id="HGH59921.1"/>
    </source>
</evidence>
<comment type="caution">
    <text evidence="2">The sequence shown here is derived from an EMBL/GenBank/DDBJ whole genome shotgun (WGS) entry which is preliminary data.</text>
</comment>
<proteinExistence type="predicted"/>
<name>A0A7C4AQ68_9BACT</name>
<dbReference type="AlphaFoldDB" id="A0A7C4AQ68"/>
<dbReference type="EMBL" id="DTGT01000041">
    <property type="protein sequence ID" value="HGH59921.1"/>
    <property type="molecule type" value="Genomic_DNA"/>
</dbReference>
<feature type="chain" id="PRO_5027902625" evidence="1">
    <location>
        <begin position="24"/>
        <end position="101"/>
    </location>
</feature>
<accession>A0A7C4AQ68</accession>
<keyword evidence="1" id="KW-0732">Signal</keyword>
<sequence length="101" mass="11419">MRHFSIILSILLGAVFFVCVAHAAEEPIKWSAPMQQYPNPWSPTAPPAPYYYYPNGYNYSGGAFGYGTYGGSQGYSGQYQRPYGYQQQGFSGNPYHSYYNR</sequence>
<protein>
    <submittedName>
        <fullName evidence="2">Uncharacterized protein</fullName>
    </submittedName>
</protein>